<dbReference type="Gene3D" id="1.10.530.10">
    <property type="match status" value="1"/>
</dbReference>
<sequence>MIKRWAYYTGIILIVGLISTGFKPINSQNQQWFYVDANEELLYQFPSEKPSDYVNLSLPFTGKFFIGFKEALAFKESQGKYHKVNSLGYLGKYQFGKTTLESIGIKDSATFLNNPKMQEKAFVALLKKNKWELREEIKIYRGKVIDGVRITESGILAAAHLGGAGSVRKFLESNGKRKVKDNYGTSIKSYMKQFGGYETHNIVADSNPKVR</sequence>
<name>A0A095V3X4_9FLAO</name>
<dbReference type="eggNOG" id="COG0741">
    <property type="taxonomic scope" value="Bacteria"/>
</dbReference>
<evidence type="ECO:0000313" key="3">
    <source>
        <dbReference type="Proteomes" id="UP000029554"/>
    </source>
</evidence>
<feature type="transmembrane region" description="Helical" evidence="1">
    <location>
        <begin position="5"/>
        <end position="22"/>
    </location>
</feature>
<proteinExistence type="predicted"/>
<accession>A0A095V3X4</accession>
<reference evidence="2 3" key="1">
    <citation type="submission" date="2014-09" db="EMBL/GenBank/DDBJ databases">
        <title>Whole Genome Shotgun of Flavobacterium aquatile LMG 4008.</title>
        <authorList>
            <person name="Gale A.N."/>
            <person name="Pipes S.E."/>
            <person name="Newman J.D."/>
        </authorList>
    </citation>
    <scope>NUCLEOTIDE SEQUENCE [LARGE SCALE GENOMIC DNA]</scope>
    <source>
        <strain evidence="2 3">LMG 4008</strain>
    </source>
</reference>
<evidence type="ECO:0000256" key="1">
    <source>
        <dbReference type="SAM" id="Phobius"/>
    </source>
</evidence>
<gene>
    <name evidence="2" type="ORF">LG45_02000</name>
</gene>
<keyword evidence="1" id="KW-0472">Membrane</keyword>
<comment type="caution">
    <text evidence="2">The sequence shown here is derived from an EMBL/GenBank/DDBJ whole genome shotgun (WGS) entry which is preliminary data.</text>
</comment>
<dbReference type="Proteomes" id="UP000029554">
    <property type="component" value="Unassembled WGS sequence"/>
</dbReference>
<organism evidence="2 3">
    <name type="scientific">Flavobacterium aquatile LMG 4008 = ATCC 11947</name>
    <dbReference type="NCBI Taxonomy" id="1453498"/>
    <lineage>
        <taxon>Bacteria</taxon>
        <taxon>Pseudomonadati</taxon>
        <taxon>Bacteroidota</taxon>
        <taxon>Flavobacteriia</taxon>
        <taxon>Flavobacteriales</taxon>
        <taxon>Flavobacteriaceae</taxon>
        <taxon>Flavobacterium</taxon>
    </lineage>
</organism>
<dbReference type="EMBL" id="JRHH01000001">
    <property type="protein sequence ID" value="KGD69560.1"/>
    <property type="molecule type" value="Genomic_DNA"/>
</dbReference>
<protein>
    <submittedName>
        <fullName evidence="2">Peptidoglycan-binding protein LysM</fullName>
    </submittedName>
</protein>
<keyword evidence="1" id="KW-1133">Transmembrane helix</keyword>
<dbReference type="STRING" id="1453498.LG45_02000"/>
<dbReference type="AlphaFoldDB" id="A0A095V3X4"/>
<keyword evidence="1" id="KW-0812">Transmembrane</keyword>
<evidence type="ECO:0000313" key="2">
    <source>
        <dbReference type="EMBL" id="KGD69560.1"/>
    </source>
</evidence>
<dbReference type="OrthoDB" id="1143238at2"/>
<keyword evidence="3" id="KW-1185">Reference proteome</keyword>
<dbReference type="RefSeq" id="WP_035124265.1">
    <property type="nucleotide sequence ID" value="NZ_JRHH01000001.1"/>
</dbReference>